<dbReference type="AlphaFoldDB" id="M1B9M3"/>
<protein>
    <submittedName>
        <fullName evidence="1">Tospovirus resistance protein A</fullName>
    </submittedName>
</protein>
<reference evidence="1" key="2">
    <citation type="submission" date="2015-06" db="UniProtKB">
        <authorList>
            <consortium name="EnsemblPlants"/>
        </authorList>
    </citation>
    <scope>IDENTIFICATION</scope>
    <source>
        <strain evidence="1">DM1-3 516 R44</strain>
    </source>
</reference>
<organism evidence="1 2">
    <name type="scientific">Solanum tuberosum</name>
    <name type="common">Potato</name>
    <dbReference type="NCBI Taxonomy" id="4113"/>
    <lineage>
        <taxon>Eukaryota</taxon>
        <taxon>Viridiplantae</taxon>
        <taxon>Streptophyta</taxon>
        <taxon>Embryophyta</taxon>
        <taxon>Tracheophyta</taxon>
        <taxon>Spermatophyta</taxon>
        <taxon>Magnoliopsida</taxon>
        <taxon>eudicotyledons</taxon>
        <taxon>Gunneridae</taxon>
        <taxon>Pentapetalae</taxon>
        <taxon>asterids</taxon>
        <taxon>lamiids</taxon>
        <taxon>Solanales</taxon>
        <taxon>Solanaceae</taxon>
        <taxon>Solanoideae</taxon>
        <taxon>Solaneae</taxon>
        <taxon>Solanum</taxon>
    </lineage>
</organism>
<dbReference type="OMA" id="DIRRHTI"/>
<proteinExistence type="predicted"/>
<evidence type="ECO:0000313" key="1">
    <source>
        <dbReference type="EnsemblPlants" id="PGSC0003DMT400040265"/>
    </source>
</evidence>
<evidence type="ECO:0000313" key="2">
    <source>
        <dbReference type="Proteomes" id="UP000011115"/>
    </source>
</evidence>
<dbReference type="InParanoid" id="M1B9M3"/>
<keyword evidence="2" id="KW-1185">Reference proteome</keyword>
<dbReference type="HOGENOM" id="CLU_023895_0_0_1"/>
<dbReference type="EnsemblPlants" id="PGSC0003DMT400040265">
    <property type="protein sequence ID" value="PGSC0003DMT400040265"/>
    <property type="gene ID" value="PGSC0003DMG400015588"/>
</dbReference>
<name>M1B9M3_SOLTU</name>
<dbReference type="Gramene" id="PGSC0003DMT400040265">
    <property type="protein sequence ID" value="PGSC0003DMT400040265"/>
    <property type="gene ID" value="PGSC0003DMG400015588"/>
</dbReference>
<reference evidence="2" key="1">
    <citation type="journal article" date="2011" name="Nature">
        <title>Genome sequence and analysis of the tuber crop potato.</title>
        <authorList>
            <consortium name="The Potato Genome Sequencing Consortium"/>
        </authorList>
    </citation>
    <scope>NUCLEOTIDE SEQUENCE [LARGE SCALE GENOMIC DNA]</scope>
    <source>
        <strain evidence="2">cv. DM1-3 516 R44</strain>
    </source>
</reference>
<sequence>MAENVIEVVLDHLKEIKCGGDMNRVKIDQIETLEIELRFFRTFINYSDTLVPNGFFMVKMKKKAQLIEVMFYSVHGETETTTYLNVERLVSQLREFVEGNTSSRLNYELDDFHLLDYMDYLNKNLNDALRYLVKFGHVLIKEIKMLQKKMRYLRYLYGTELNSYVDHEKLIGLRTRIQFMAENVGHFCLSLWVNKDDVDLKEDEDDADLKELEDDTDKDLEEDGDDTFCFEIEPPYLLFLVVLVELEMKKIFLSELKASKFTRSRTFKDKKLLKIFSRHLRSLLVYLRNKNLRTSQLMYLLKTLMR</sequence>
<dbReference type="PaxDb" id="4113-PGSC0003DMT400040265"/>
<dbReference type="Proteomes" id="UP000011115">
    <property type="component" value="Unassembled WGS sequence"/>
</dbReference>
<accession>M1B9M3</accession>